<keyword evidence="1" id="KW-0472">Membrane</keyword>
<name>A0A2K8UB92_9GAMM</name>
<keyword evidence="1" id="KW-0812">Transmembrane</keyword>
<dbReference type="Proteomes" id="UP000232638">
    <property type="component" value="Chromosome"/>
</dbReference>
<accession>A0A2K8UB92</accession>
<dbReference type="KEGG" id="tsy:THSYN_19170"/>
<evidence type="ECO:0000313" key="3">
    <source>
        <dbReference type="Proteomes" id="UP000232638"/>
    </source>
</evidence>
<dbReference type="EMBL" id="CP020370">
    <property type="protein sequence ID" value="AUB82852.1"/>
    <property type="molecule type" value="Genomic_DNA"/>
</dbReference>
<keyword evidence="3" id="KW-1185">Reference proteome</keyword>
<feature type="transmembrane region" description="Helical" evidence="1">
    <location>
        <begin position="6"/>
        <end position="25"/>
    </location>
</feature>
<organism evidence="2 3">
    <name type="scientific">Candidatus Thiodictyon syntrophicum</name>
    <dbReference type="NCBI Taxonomy" id="1166950"/>
    <lineage>
        <taxon>Bacteria</taxon>
        <taxon>Pseudomonadati</taxon>
        <taxon>Pseudomonadota</taxon>
        <taxon>Gammaproteobacteria</taxon>
        <taxon>Chromatiales</taxon>
        <taxon>Chromatiaceae</taxon>
        <taxon>Thiodictyon</taxon>
    </lineage>
</organism>
<dbReference type="AlphaFoldDB" id="A0A2K8UB92"/>
<protein>
    <submittedName>
        <fullName evidence="2">Uncharacterized protein</fullName>
    </submittedName>
</protein>
<keyword evidence="1" id="KW-1133">Transmembrane helix</keyword>
<proteinExistence type="predicted"/>
<reference evidence="2 3" key="1">
    <citation type="submission" date="2017-03" db="EMBL/GenBank/DDBJ databases">
        <title>Complete genome sequence of Candidatus 'Thiodictyon syntrophicum' sp. nov. strain Cad16T, a photolithoautotroph purple sulfur bacterium isolated from an alpine meromictic lake.</title>
        <authorList>
            <person name="Luedin S.M."/>
            <person name="Pothier J.F."/>
            <person name="Danza F."/>
            <person name="Storelli N."/>
            <person name="Wittwer M."/>
            <person name="Tonolla M."/>
        </authorList>
    </citation>
    <scope>NUCLEOTIDE SEQUENCE [LARGE SCALE GENOMIC DNA]</scope>
    <source>
        <strain evidence="2 3">Cad16T</strain>
    </source>
</reference>
<gene>
    <name evidence="2" type="ORF">THSYN_19170</name>
</gene>
<evidence type="ECO:0000256" key="1">
    <source>
        <dbReference type="SAM" id="Phobius"/>
    </source>
</evidence>
<sequence>MTGLTIGYLGFGLLTMLTGIIAFLTRADRARGLARGICAPGDLPAAPRAGRSLCALAGSLRDKS</sequence>
<evidence type="ECO:0000313" key="2">
    <source>
        <dbReference type="EMBL" id="AUB82852.1"/>
    </source>
</evidence>